<evidence type="ECO:0000256" key="5">
    <source>
        <dbReference type="ARBA" id="ARBA00022448"/>
    </source>
</evidence>
<feature type="transmembrane region" description="Helical" evidence="17">
    <location>
        <begin position="290"/>
        <end position="312"/>
    </location>
</feature>
<comment type="similarity">
    <text evidence="17">Belongs to the complex I subunit 5 family.</text>
</comment>
<dbReference type="GO" id="GO:0042773">
    <property type="term" value="P:ATP synthesis coupled electron transport"/>
    <property type="evidence" value="ECO:0007669"/>
    <property type="project" value="InterPro"/>
</dbReference>
<feature type="transmembrane region" description="Helical" evidence="17">
    <location>
        <begin position="415"/>
        <end position="437"/>
    </location>
</feature>
<dbReference type="EMBL" id="GU130250">
    <property type="protein sequence ID" value="ADA69732.1"/>
    <property type="molecule type" value="Genomic_DNA"/>
</dbReference>
<dbReference type="Pfam" id="PF00662">
    <property type="entry name" value="Proton_antipo_N"/>
    <property type="match status" value="1"/>
</dbReference>
<feature type="transmembrane region" description="Helical" evidence="17">
    <location>
        <begin position="543"/>
        <end position="565"/>
    </location>
</feature>
<evidence type="ECO:0000259" key="18">
    <source>
        <dbReference type="Pfam" id="PF00361"/>
    </source>
</evidence>
<keyword evidence="7 17" id="KW-0812">Transmembrane</keyword>
<dbReference type="CTD" id="4540"/>
<keyword evidence="15 17" id="KW-0472">Membrane</keyword>
<dbReference type="GO" id="GO:0008137">
    <property type="term" value="F:NADH dehydrogenase (ubiquinone) activity"/>
    <property type="evidence" value="ECO:0007669"/>
    <property type="project" value="UniProtKB-EC"/>
</dbReference>
<dbReference type="Pfam" id="PF00361">
    <property type="entry name" value="Proton_antipo_M"/>
    <property type="match status" value="1"/>
</dbReference>
<evidence type="ECO:0000256" key="8">
    <source>
        <dbReference type="ARBA" id="ARBA00022792"/>
    </source>
</evidence>
<evidence type="ECO:0000256" key="1">
    <source>
        <dbReference type="ARBA" id="ARBA00003257"/>
    </source>
</evidence>
<keyword evidence="6" id="KW-0679">Respiratory chain</keyword>
<feature type="transmembrane region" description="Helical" evidence="17">
    <location>
        <begin position="59"/>
        <end position="79"/>
    </location>
</feature>
<feature type="domain" description="NADH-Ubiquinone oxidoreductase (complex I) chain 5 N-terminal" evidence="19">
    <location>
        <begin position="43"/>
        <end position="89"/>
    </location>
</feature>
<sequence length="566" mass="62610">MPNSFYKMSSVTLLFLSSGALVAALLFSVSSSTLFLEWEIFTFNTNSILMSLILDQKSALFLATVFMISSFISAYSIYYMEGDQNGSRFGLLLLSFITSMVFLIVSPNLISLMLGWDGLGLTSYALVIYYQSEYSANSGMITILSNRVGDSTIMLAISWMLYKGSHNFTCLQSLDSLILALIILSSFTKSAQLPFSAWLPAAMAAPTPVSALVHSSTLVTAGVFLMVRFMPLLEASRLLNLALVAGLATMFAAGWVANFETDLKKVIALSTLSQLGLMFTILGFKNSDLAFLHLIMHALFKSTLFMGAGFIIHNMNNSQEGRFANSFNLSSPLLCLMFSCTNISLCGLPFMTGFFSKDSILEQSFTETSSMFISIIVILSTGMTVAYSLRSIMLISSQKSFNPPVSPSNDLDLKLIYSSHLLFFLSIAGGWFLSWIIQPSLKIFVLSLWQKFSILSVIIATSAVIFMLVKSYFTSTKSTLSFFSYLLLFTPFMTKIPFTTAVKKNSQTLLQLGEKGWLEETGPMGFTKHSLQWSFMVNKSSTLLIITQFTFAFTLIFLLILMNCLL</sequence>
<keyword evidence="8" id="KW-0999">Mitochondrion inner membrane</keyword>
<dbReference type="GO" id="GO:0015990">
    <property type="term" value="P:electron transport coupled proton transport"/>
    <property type="evidence" value="ECO:0007669"/>
    <property type="project" value="TreeGrafter"/>
</dbReference>
<dbReference type="GeneID" id="9725958"/>
<comment type="function">
    <text evidence="1">Core subunit of the mitochondrial membrane respiratory chain NADH dehydrogenase (Complex I) that is believed to belong to the minimal assembly required for catalysis. Complex I functions in the transfer of electrons from NADH to the respiratory chain. The immediate electron acceptor for the enzyme is believed to be ubiquinone.</text>
</comment>
<comment type="subcellular location">
    <subcellularLocation>
        <location evidence="2">Mitochondrion inner membrane</location>
        <topology evidence="2">Multi-pass membrane protein</topology>
    </subcellularLocation>
</comment>
<dbReference type="AlphaFoldDB" id="E0XH12"/>
<evidence type="ECO:0000256" key="4">
    <source>
        <dbReference type="ARBA" id="ARBA00021096"/>
    </source>
</evidence>
<evidence type="ECO:0000256" key="16">
    <source>
        <dbReference type="ARBA" id="ARBA00049551"/>
    </source>
</evidence>
<organism evidence="21">
    <name type="scientific">Caprella mutica</name>
    <dbReference type="NCBI Taxonomy" id="380747"/>
    <lineage>
        <taxon>Eukaryota</taxon>
        <taxon>Metazoa</taxon>
        <taxon>Ecdysozoa</taxon>
        <taxon>Arthropoda</taxon>
        <taxon>Crustacea</taxon>
        <taxon>Multicrustacea</taxon>
        <taxon>Malacostraca</taxon>
        <taxon>Eumalacostraca</taxon>
        <taxon>Peracarida</taxon>
        <taxon>Amphipoda</taxon>
        <taxon>Senticaudata</taxon>
        <taxon>Corophiida</taxon>
        <taxon>Caprellidira</taxon>
        <taxon>Caprelloidea</taxon>
        <taxon>Caprellidae</taxon>
        <taxon>Caprella</taxon>
    </lineage>
</organism>
<comment type="function">
    <text evidence="17">Core subunit of the mitochondrial membrane respiratory chain NADH dehydrogenase (Complex I) which catalyzes electron transfer from NADH through the respiratory chain, using ubiquinone as an electron acceptor. Essential for the catalytic activity and assembly of complex I.</text>
</comment>
<dbReference type="InterPro" id="IPR001516">
    <property type="entry name" value="Proton_antipo_N"/>
</dbReference>
<dbReference type="GO" id="GO:0003954">
    <property type="term" value="F:NADH dehydrogenase activity"/>
    <property type="evidence" value="ECO:0007669"/>
    <property type="project" value="TreeGrafter"/>
</dbReference>
<feature type="transmembrane region" description="Helical" evidence="17">
    <location>
        <begin position="371"/>
        <end position="395"/>
    </location>
</feature>
<evidence type="ECO:0000256" key="10">
    <source>
        <dbReference type="ARBA" id="ARBA00022982"/>
    </source>
</evidence>
<feature type="transmembrane region" description="Helical" evidence="17">
    <location>
        <begin position="211"/>
        <end position="232"/>
    </location>
</feature>
<proteinExistence type="inferred from homology"/>
<keyword evidence="10" id="KW-0249">Electron transport</keyword>
<dbReference type="InterPro" id="IPR001750">
    <property type="entry name" value="ND/Mrp_TM"/>
</dbReference>
<dbReference type="GO" id="GO:0005743">
    <property type="term" value="C:mitochondrial inner membrane"/>
    <property type="evidence" value="ECO:0007669"/>
    <property type="project" value="UniProtKB-SubCell"/>
</dbReference>
<evidence type="ECO:0000256" key="3">
    <source>
        <dbReference type="ARBA" id="ARBA00012944"/>
    </source>
</evidence>
<evidence type="ECO:0000256" key="12">
    <source>
        <dbReference type="ARBA" id="ARBA00023027"/>
    </source>
</evidence>
<accession>E0XH12</accession>
<reference evidence="21" key="1">
    <citation type="journal article" date="2010" name="Mitochondrial DNA">
        <title>The mitochondrial genome of the Japanese skeleton shrimp Caprella mutica (Amphipoda: Caprellidea) reveals a unique gene order and shared apomorphic translocations with Gammaridea.</title>
        <authorList>
            <person name="Kilpert F."/>
            <person name="Podsiadlowski L."/>
        </authorList>
    </citation>
    <scope>NUCLEOTIDE SEQUENCE</scope>
</reference>
<dbReference type="PANTHER" id="PTHR42829:SF2">
    <property type="entry name" value="NADH-UBIQUINONE OXIDOREDUCTASE CHAIN 5"/>
    <property type="match status" value="1"/>
</dbReference>
<protein>
    <recommendedName>
        <fullName evidence="4 17">NADH-ubiquinone oxidoreductase chain 5</fullName>
        <ecNumber evidence="3 17">7.1.1.2</ecNumber>
    </recommendedName>
</protein>
<dbReference type="Pfam" id="PF06455">
    <property type="entry name" value="NADH5_C"/>
    <property type="match status" value="1"/>
</dbReference>
<dbReference type="EC" id="7.1.1.2" evidence="3 17"/>
<comment type="catalytic activity">
    <reaction evidence="16 17">
        <text>a ubiquinone + NADH + 5 H(+)(in) = a ubiquinol + NAD(+) + 4 H(+)(out)</text>
        <dbReference type="Rhea" id="RHEA:29091"/>
        <dbReference type="Rhea" id="RHEA-COMP:9565"/>
        <dbReference type="Rhea" id="RHEA-COMP:9566"/>
        <dbReference type="ChEBI" id="CHEBI:15378"/>
        <dbReference type="ChEBI" id="CHEBI:16389"/>
        <dbReference type="ChEBI" id="CHEBI:17976"/>
        <dbReference type="ChEBI" id="CHEBI:57540"/>
        <dbReference type="ChEBI" id="CHEBI:57945"/>
        <dbReference type="EC" id="7.1.1.2"/>
    </reaction>
</comment>
<feature type="domain" description="NADH dehydrogenase subunit 5 C-terminal" evidence="20">
    <location>
        <begin position="387"/>
        <end position="562"/>
    </location>
</feature>
<evidence type="ECO:0000259" key="19">
    <source>
        <dbReference type="Pfam" id="PF00662"/>
    </source>
</evidence>
<dbReference type="InterPro" id="IPR003945">
    <property type="entry name" value="NU5C-like"/>
</dbReference>
<evidence type="ECO:0000256" key="7">
    <source>
        <dbReference type="ARBA" id="ARBA00022692"/>
    </source>
</evidence>
<feature type="transmembrane region" description="Helical" evidence="17">
    <location>
        <begin position="480"/>
        <end position="498"/>
    </location>
</feature>
<keyword evidence="9" id="KW-1278">Translocase</keyword>
<gene>
    <name evidence="21" type="primary">ND5</name>
</gene>
<evidence type="ECO:0000256" key="15">
    <source>
        <dbReference type="ARBA" id="ARBA00023136"/>
    </source>
</evidence>
<keyword evidence="5 17" id="KW-0813">Transport</keyword>
<feature type="transmembrane region" description="Helical" evidence="17">
    <location>
        <begin position="91"/>
        <end position="116"/>
    </location>
</feature>
<dbReference type="PRINTS" id="PR01434">
    <property type="entry name" value="NADHDHGNASE5"/>
</dbReference>
<evidence type="ECO:0000256" key="6">
    <source>
        <dbReference type="ARBA" id="ARBA00022660"/>
    </source>
</evidence>
<evidence type="ECO:0000256" key="13">
    <source>
        <dbReference type="ARBA" id="ARBA00023075"/>
    </source>
</evidence>
<evidence type="ECO:0000256" key="14">
    <source>
        <dbReference type="ARBA" id="ARBA00023128"/>
    </source>
</evidence>
<evidence type="ECO:0000313" key="21">
    <source>
        <dbReference type="EMBL" id="ADA69732.1"/>
    </source>
</evidence>
<geneLocation type="mitochondrion" evidence="21"/>
<evidence type="ECO:0000259" key="20">
    <source>
        <dbReference type="Pfam" id="PF06455"/>
    </source>
</evidence>
<evidence type="ECO:0000256" key="17">
    <source>
        <dbReference type="RuleBase" id="RU003404"/>
    </source>
</evidence>
<evidence type="ECO:0000256" key="9">
    <source>
        <dbReference type="ARBA" id="ARBA00022967"/>
    </source>
</evidence>
<dbReference type="InterPro" id="IPR010934">
    <property type="entry name" value="NADH_DH_su5_C"/>
</dbReference>
<keyword evidence="12 17" id="KW-0520">NAD</keyword>
<feature type="transmembrane region" description="Helical" evidence="17">
    <location>
        <begin position="449"/>
        <end position="468"/>
    </location>
</feature>
<keyword evidence="14 17" id="KW-0496">Mitochondrion</keyword>
<evidence type="ECO:0000256" key="11">
    <source>
        <dbReference type="ARBA" id="ARBA00022989"/>
    </source>
</evidence>
<name>E0XH12_9CRUS</name>
<dbReference type="PANTHER" id="PTHR42829">
    <property type="entry name" value="NADH-UBIQUINONE OXIDOREDUCTASE CHAIN 5"/>
    <property type="match status" value="1"/>
</dbReference>
<keyword evidence="13 17" id="KW-0830">Ubiquinone</keyword>
<feature type="transmembrane region" description="Helical" evidence="17">
    <location>
        <begin position="333"/>
        <end position="351"/>
    </location>
</feature>
<evidence type="ECO:0000256" key="2">
    <source>
        <dbReference type="ARBA" id="ARBA00004448"/>
    </source>
</evidence>
<feature type="transmembrane region" description="Helical" evidence="17">
    <location>
        <begin position="238"/>
        <end position="259"/>
    </location>
</feature>
<feature type="domain" description="NADH:quinone oxidoreductase/Mrp antiporter transmembrane" evidence="18">
    <location>
        <begin position="106"/>
        <end position="382"/>
    </location>
</feature>
<dbReference type="RefSeq" id="YP_003875587.1">
    <property type="nucleotide sequence ID" value="NC_014492.1"/>
</dbReference>
<keyword evidence="11 17" id="KW-1133">Transmembrane helix</keyword>